<organism evidence="1 2">
    <name type="scientific">Linum trigynum</name>
    <dbReference type="NCBI Taxonomy" id="586398"/>
    <lineage>
        <taxon>Eukaryota</taxon>
        <taxon>Viridiplantae</taxon>
        <taxon>Streptophyta</taxon>
        <taxon>Embryophyta</taxon>
        <taxon>Tracheophyta</taxon>
        <taxon>Spermatophyta</taxon>
        <taxon>Magnoliopsida</taxon>
        <taxon>eudicotyledons</taxon>
        <taxon>Gunneridae</taxon>
        <taxon>Pentapetalae</taxon>
        <taxon>rosids</taxon>
        <taxon>fabids</taxon>
        <taxon>Malpighiales</taxon>
        <taxon>Linaceae</taxon>
        <taxon>Linum</taxon>
    </lineage>
</organism>
<name>A0AAV2E0X7_9ROSI</name>
<keyword evidence="2" id="KW-1185">Reference proteome</keyword>
<reference evidence="1 2" key="1">
    <citation type="submission" date="2024-04" db="EMBL/GenBank/DDBJ databases">
        <authorList>
            <person name="Fracassetti M."/>
        </authorList>
    </citation>
    <scope>NUCLEOTIDE SEQUENCE [LARGE SCALE GENOMIC DNA]</scope>
</reference>
<accession>A0AAV2E0X7</accession>
<proteinExistence type="predicted"/>
<evidence type="ECO:0000313" key="1">
    <source>
        <dbReference type="EMBL" id="CAL1379549.1"/>
    </source>
</evidence>
<protein>
    <submittedName>
        <fullName evidence="1">Uncharacterized protein</fullName>
    </submittedName>
</protein>
<dbReference type="AlphaFoldDB" id="A0AAV2E0X7"/>
<dbReference type="Proteomes" id="UP001497516">
    <property type="component" value="Chromosome 3"/>
</dbReference>
<evidence type="ECO:0000313" key="2">
    <source>
        <dbReference type="Proteomes" id="UP001497516"/>
    </source>
</evidence>
<dbReference type="EMBL" id="OZ034816">
    <property type="protein sequence ID" value="CAL1379549.1"/>
    <property type="molecule type" value="Genomic_DNA"/>
</dbReference>
<gene>
    <name evidence="1" type="ORF">LTRI10_LOCUS21065</name>
</gene>
<sequence length="128" mass="14336">MQGKLKIRKEEEMRNLPMQTCVLSFNALENGVLGIVGLSLSPPPPLATDEANASEHIVEQMVDETLEQPAQPHQTTTQARTSTDIYLSHLEALGRQNAQILEQNALILSRLDRENEARRYIIKCNITS</sequence>